<keyword evidence="7" id="KW-1185">Reference proteome</keyword>
<keyword evidence="1" id="KW-0805">Transcription regulation</keyword>
<evidence type="ECO:0000256" key="4">
    <source>
        <dbReference type="PROSITE-ProRule" id="PRU00335"/>
    </source>
</evidence>
<evidence type="ECO:0000256" key="1">
    <source>
        <dbReference type="ARBA" id="ARBA00023015"/>
    </source>
</evidence>
<dbReference type="Proteomes" id="UP000320717">
    <property type="component" value="Chromosome"/>
</dbReference>
<accession>A0ABX5YCR8</accession>
<name>A0ABX5YCR8_9MICC</name>
<organism evidence="6 7">
    <name type="scientific">Glutamicibacter halophytocola</name>
    <dbReference type="NCBI Taxonomy" id="1933880"/>
    <lineage>
        <taxon>Bacteria</taxon>
        <taxon>Bacillati</taxon>
        <taxon>Actinomycetota</taxon>
        <taxon>Actinomycetes</taxon>
        <taxon>Micrococcales</taxon>
        <taxon>Micrococcaceae</taxon>
        <taxon>Glutamicibacter</taxon>
    </lineage>
</organism>
<gene>
    <name evidence="6" type="ORF">FQA45_14800</name>
</gene>
<sequence>MRRSLEATAMEDCMGIRDQRKAETSRKIQAAALDLVEELGLEATTVARIAQRVGISDRTFFRYFDSKESAIVPGQGELVVALMGFAPAPGATPAEIFQSLLQVCRDHFSAEIEQHEFRRVTRLMISDPKLLLIATSREQELVIELSRSLAERRLVTQMQSLLIAEMVASTWRVAWQCFTQAERAGSAAAPSEFFEQSVHEMLQISAIGTPGP</sequence>
<dbReference type="PANTHER" id="PTHR30055">
    <property type="entry name" value="HTH-TYPE TRANSCRIPTIONAL REGULATOR RUTR"/>
    <property type="match status" value="1"/>
</dbReference>
<dbReference type="PANTHER" id="PTHR30055:SF234">
    <property type="entry name" value="HTH-TYPE TRANSCRIPTIONAL REGULATOR BETI"/>
    <property type="match status" value="1"/>
</dbReference>
<evidence type="ECO:0000313" key="6">
    <source>
        <dbReference type="EMBL" id="QDY67471.1"/>
    </source>
</evidence>
<feature type="domain" description="HTH tetR-type" evidence="5">
    <location>
        <begin position="22"/>
        <end position="82"/>
    </location>
</feature>
<dbReference type="Gene3D" id="1.10.357.10">
    <property type="entry name" value="Tetracycline Repressor, domain 2"/>
    <property type="match status" value="1"/>
</dbReference>
<dbReference type="SUPFAM" id="SSF46689">
    <property type="entry name" value="Homeodomain-like"/>
    <property type="match status" value="1"/>
</dbReference>
<evidence type="ECO:0000313" key="7">
    <source>
        <dbReference type="Proteomes" id="UP000320717"/>
    </source>
</evidence>
<protein>
    <submittedName>
        <fullName evidence="6">TetR family transcriptional regulator</fullName>
    </submittedName>
</protein>
<feature type="DNA-binding region" description="H-T-H motif" evidence="4">
    <location>
        <begin position="45"/>
        <end position="64"/>
    </location>
</feature>
<evidence type="ECO:0000256" key="2">
    <source>
        <dbReference type="ARBA" id="ARBA00023125"/>
    </source>
</evidence>
<dbReference type="PROSITE" id="PS50977">
    <property type="entry name" value="HTH_TETR_2"/>
    <property type="match status" value="1"/>
</dbReference>
<dbReference type="EMBL" id="CP042260">
    <property type="protein sequence ID" value="QDY67471.1"/>
    <property type="molecule type" value="Genomic_DNA"/>
</dbReference>
<keyword evidence="3" id="KW-0804">Transcription</keyword>
<dbReference type="Pfam" id="PF00440">
    <property type="entry name" value="TetR_N"/>
    <property type="match status" value="1"/>
</dbReference>
<evidence type="ECO:0000259" key="5">
    <source>
        <dbReference type="PROSITE" id="PS50977"/>
    </source>
</evidence>
<evidence type="ECO:0000256" key="3">
    <source>
        <dbReference type="ARBA" id="ARBA00023163"/>
    </source>
</evidence>
<dbReference type="InterPro" id="IPR001647">
    <property type="entry name" value="HTH_TetR"/>
</dbReference>
<proteinExistence type="predicted"/>
<dbReference type="InterPro" id="IPR009057">
    <property type="entry name" value="Homeodomain-like_sf"/>
</dbReference>
<dbReference type="InterPro" id="IPR023772">
    <property type="entry name" value="DNA-bd_HTH_TetR-type_CS"/>
</dbReference>
<dbReference type="PRINTS" id="PR00455">
    <property type="entry name" value="HTHTETR"/>
</dbReference>
<keyword evidence="2 4" id="KW-0238">DNA-binding</keyword>
<dbReference type="PROSITE" id="PS01081">
    <property type="entry name" value="HTH_TETR_1"/>
    <property type="match status" value="1"/>
</dbReference>
<dbReference type="InterPro" id="IPR050109">
    <property type="entry name" value="HTH-type_TetR-like_transc_reg"/>
</dbReference>
<reference evidence="6 7" key="1">
    <citation type="submission" date="2019-07" db="EMBL/GenBank/DDBJ databases">
        <title>Complete Genome Sequence of drought tolerant Plant Growth-Promoting Rhizobacterium Glutamicibacter halophytocola DR408.</title>
        <authorList>
            <person name="Nishu S.D."/>
            <person name="Lee T.K."/>
        </authorList>
    </citation>
    <scope>NUCLEOTIDE SEQUENCE [LARGE SCALE GENOMIC DNA]</scope>
    <source>
        <strain evidence="6 7">DR408</strain>
    </source>
</reference>